<organism evidence="1 2">
    <name type="scientific">Pleurotus cornucopiae</name>
    <name type="common">Cornucopia mushroom</name>
    <dbReference type="NCBI Taxonomy" id="5321"/>
    <lineage>
        <taxon>Eukaryota</taxon>
        <taxon>Fungi</taxon>
        <taxon>Dikarya</taxon>
        <taxon>Basidiomycota</taxon>
        <taxon>Agaricomycotina</taxon>
        <taxon>Agaricomycetes</taxon>
        <taxon>Agaricomycetidae</taxon>
        <taxon>Agaricales</taxon>
        <taxon>Pleurotineae</taxon>
        <taxon>Pleurotaceae</taxon>
        <taxon>Pleurotus</taxon>
    </lineage>
</organism>
<sequence>MEATPLQSHSITAVDGGVTDEGVSRLDVYLPRTLDHWPWPRRESPHYANVTQEASSWCESFQAFRPKAQEAFNKCNFSMLQVQTLARDVLTYSNPLDLLASLVYPALDRAGYRVGCDVMNFFFCIDEHTDPSTADVARSQVNIIMDAIRNPHKPRPAGEWVIGEMARQCWASAILIATPTAQIRFVDSCQIYLDAVIQEADDRAKGRIRSLDDYFEIRRATVGVEPSFAVGELYLNIPQEVIDHPIISRLKAIAVDLITIANDIYSYKVEWERGEDSHNLVTVVIQQFRLTIQGAMDYIGDLNARLVDEFLEKWNHIPVFDGPVDTDIRAYCVMLAEWVRGNDSWSFEV</sequence>
<evidence type="ECO:0000313" key="1">
    <source>
        <dbReference type="EMBL" id="KAG9218665.1"/>
    </source>
</evidence>
<name>A0ACB7IL65_PLECO</name>
<protein>
    <submittedName>
        <fullName evidence="1">Uncharacterized protein</fullName>
    </submittedName>
</protein>
<gene>
    <name evidence="1" type="ORF">CCMSSC00406_0001221</name>
</gene>
<comment type="caution">
    <text evidence="1">The sequence shown here is derived from an EMBL/GenBank/DDBJ whole genome shotgun (WGS) entry which is preliminary data.</text>
</comment>
<accession>A0ACB7IL65</accession>
<dbReference type="Proteomes" id="UP000824881">
    <property type="component" value="Unassembled WGS sequence"/>
</dbReference>
<proteinExistence type="predicted"/>
<dbReference type="EMBL" id="WQMT02000009">
    <property type="protein sequence ID" value="KAG9218665.1"/>
    <property type="molecule type" value="Genomic_DNA"/>
</dbReference>
<keyword evidence="2" id="KW-1185">Reference proteome</keyword>
<evidence type="ECO:0000313" key="2">
    <source>
        <dbReference type="Proteomes" id="UP000824881"/>
    </source>
</evidence>
<reference evidence="1 2" key="1">
    <citation type="journal article" date="2021" name="Appl. Environ. Microbiol.">
        <title>Genetic linkage and physical mapping for an oyster mushroom Pleurotus cornucopiae and QTL analysis for the trait cap color.</title>
        <authorList>
            <person name="Zhang Y."/>
            <person name="Gao W."/>
            <person name="Sonnenberg A."/>
            <person name="Chen Q."/>
            <person name="Zhang J."/>
            <person name="Huang C."/>
        </authorList>
    </citation>
    <scope>NUCLEOTIDE SEQUENCE [LARGE SCALE GENOMIC DNA]</scope>
    <source>
        <strain evidence="1">CCMSSC00406</strain>
    </source>
</reference>